<protein>
    <submittedName>
        <fullName evidence="1">STE3-domain-containing protein</fullName>
    </submittedName>
</protein>
<reference evidence="1" key="2">
    <citation type="journal article" date="2022" name="New Phytol.">
        <title>Evolutionary transition to the ectomycorrhizal habit in the genomes of a hyperdiverse lineage of mushroom-forming fungi.</title>
        <authorList>
            <person name="Looney B."/>
            <person name="Miyauchi S."/>
            <person name="Morin E."/>
            <person name="Drula E."/>
            <person name="Courty P.E."/>
            <person name="Kohler A."/>
            <person name="Kuo A."/>
            <person name="LaButti K."/>
            <person name="Pangilinan J."/>
            <person name="Lipzen A."/>
            <person name="Riley R."/>
            <person name="Andreopoulos W."/>
            <person name="He G."/>
            <person name="Johnson J."/>
            <person name="Nolan M."/>
            <person name="Tritt A."/>
            <person name="Barry K.W."/>
            <person name="Grigoriev I.V."/>
            <person name="Nagy L.G."/>
            <person name="Hibbett D."/>
            <person name="Henrissat B."/>
            <person name="Matheny P.B."/>
            <person name="Labbe J."/>
            <person name="Martin F.M."/>
        </authorList>
    </citation>
    <scope>NUCLEOTIDE SEQUENCE</scope>
    <source>
        <strain evidence="1">HHB10654</strain>
    </source>
</reference>
<proteinExistence type="predicted"/>
<evidence type="ECO:0000313" key="2">
    <source>
        <dbReference type="Proteomes" id="UP000814140"/>
    </source>
</evidence>
<accession>A0ACB8SXG8</accession>
<comment type="caution">
    <text evidence="1">The sequence shown here is derived from an EMBL/GenBank/DDBJ whole genome shotgun (WGS) entry which is preliminary data.</text>
</comment>
<name>A0ACB8SXG8_9AGAM</name>
<dbReference type="EMBL" id="MU277213">
    <property type="protein sequence ID" value="KAI0061284.1"/>
    <property type="molecule type" value="Genomic_DNA"/>
</dbReference>
<gene>
    <name evidence="1" type="ORF">BV25DRAFT_773279</name>
</gene>
<sequence>MFRSALGCLDYMEGSTRNTAPVWCDIFSRVAIAVNVATPAATLCVIQELYTLTRITGGTILSKRPEFLINVTIAFGLPILQMSLACILQGHRFNIMYSCDYHFAAILSVGFCLFTCLRCHLYNSWPSCDVQLFAKLEAGDPQHIIPHGRTPQRPPPDIHPSNHQKSLLVHGMHLFKPSIFPRINPIYHRITSSTDLIGFRATVYTPWLVSCRTIMDWTGLMLI</sequence>
<dbReference type="Proteomes" id="UP000814140">
    <property type="component" value="Unassembled WGS sequence"/>
</dbReference>
<organism evidence="1 2">
    <name type="scientific">Artomyces pyxidatus</name>
    <dbReference type="NCBI Taxonomy" id="48021"/>
    <lineage>
        <taxon>Eukaryota</taxon>
        <taxon>Fungi</taxon>
        <taxon>Dikarya</taxon>
        <taxon>Basidiomycota</taxon>
        <taxon>Agaricomycotina</taxon>
        <taxon>Agaricomycetes</taxon>
        <taxon>Russulales</taxon>
        <taxon>Auriscalpiaceae</taxon>
        <taxon>Artomyces</taxon>
    </lineage>
</organism>
<reference evidence="1" key="1">
    <citation type="submission" date="2021-03" db="EMBL/GenBank/DDBJ databases">
        <authorList>
            <consortium name="DOE Joint Genome Institute"/>
            <person name="Ahrendt S."/>
            <person name="Looney B.P."/>
            <person name="Miyauchi S."/>
            <person name="Morin E."/>
            <person name="Drula E."/>
            <person name="Courty P.E."/>
            <person name="Chicoki N."/>
            <person name="Fauchery L."/>
            <person name="Kohler A."/>
            <person name="Kuo A."/>
            <person name="Labutti K."/>
            <person name="Pangilinan J."/>
            <person name="Lipzen A."/>
            <person name="Riley R."/>
            <person name="Andreopoulos W."/>
            <person name="He G."/>
            <person name="Johnson J."/>
            <person name="Barry K.W."/>
            <person name="Grigoriev I.V."/>
            <person name="Nagy L."/>
            <person name="Hibbett D."/>
            <person name="Henrissat B."/>
            <person name="Matheny P.B."/>
            <person name="Labbe J."/>
            <person name="Martin F."/>
        </authorList>
    </citation>
    <scope>NUCLEOTIDE SEQUENCE</scope>
    <source>
        <strain evidence="1">HHB10654</strain>
    </source>
</reference>
<keyword evidence="2" id="KW-1185">Reference proteome</keyword>
<evidence type="ECO:0000313" key="1">
    <source>
        <dbReference type="EMBL" id="KAI0061284.1"/>
    </source>
</evidence>